<gene>
    <name evidence="2" type="ORF">DL764_005295</name>
</gene>
<dbReference type="OrthoDB" id="674604at2759"/>
<accession>A0A4Q4TCB3</accession>
<comment type="caution">
    <text evidence="2">The sequence shown here is derived from an EMBL/GenBank/DDBJ whole genome shotgun (WGS) entry which is preliminary data.</text>
</comment>
<protein>
    <recommendedName>
        <fullName evidence="1">NACHT-NTPase and P-loop NTPases N-terminal domain-containing protein</fullName>
    </recommendedName>
</protein>
<feature type="domain" description="NACHT-NTPase and P-loop NTPases N-terminal" evidence="1">
    <location>
        <begin position="13"/>
        <end position="133"/>
    </location>
</feature>
<name>A0A4Q4TCB3_9PEZI</name>
<dbReference type="AlphaFoldDB" id="A0A4Q4TCB3"/>
<proteinExistence type="predicted"/>
<keyword evidence="3" id="KW-1185">Reference proteome</keyword>
<evidence type="ECO:0000313" key="3">
    <source>
        <dbReference type="Proteomes" id="UP000293360"/>
    </source>
</evidence>
<dbReference type="Proteomes" id="UP000293360">
    <property type="component" value="Unassembled WGS sequence"/>
</dbReference>
<evidence type="ECO:0000313" key="2">
    <source>
        <dbReference type="EMBL" id="RYP03214.1"/>
    </source>
</evidence>
<sequence length="214" mass="23145">MSGAEAALVIGFISSTITILETLAKAYQESKDAWSLPACFRDVAQRLPLVSETLQIALARVRADAPDEEFCAALKTVVEGCNTKVQRLETIFRKVTPFETSSRFERYVAVVKLYGKGNLVEDLMKGILQDVQIIAGNHGAKAATEAQVADLAKAIHDLSAMPPSVPEMVLDDPNASFIHRGSGQQNVHTGTGDMNINSGSGRIYVARTQYFGSE</sequence>
<evidence type="ECO:0000259" key="1">
    <source>
        <dbReference type="Pfam" id="PF17107"/>
    </source>
</evidence>
<reference evidence="2 3" key="1">
    <citation type="submission" date="2018-06" db="EMBL/GenBank/DDBJ databases">
        <title>Complete Genomes of Monosporascus.</title>
        <authorList>
            <person name="Robinson A.J."/>
            <person name="Natvig D.O."/>
        </authorList>
    </citation>
    <scope>NUCLEOTIDE SEQUENCE [LARGE SCALE GENOMIC DNA]</scope>
    <source>
        <strain evidence="2 3">CBS 110550</strain>
    </source>
</reference>
<dbReference type="Pfam" id="PF17107">
    <property type="entry name" value="SesA"/>
    <property type="match status" value="1"/>
</dbReference>
<dbReference type="EMBL" id="QJNU01000275">
    <property type="protein sequence ID" value="RYP03214.1"/>
    <property type="molecule type" value="Genomic_DNA"/>
</dbReference>
<dbReference type="InterPro" id="IPR031352">
    <property type="entry name" value="SesA"/>
</dbReference>
<organism evidence="2 3">
    <name type="scientific">Monosporascus ibericus</name>
    <dbReference type="NCBI Taxonomy" id="155417"/>
    <lineage>
        <taxon>Eukaryota</taxon>
        <taxon>Fungi</taxon>
        <taxon>Dikarya</taxon>
        <taxon>Ascomycota</taxon>
        <taxon>Pezizomycotina</taxon>
        <taxon>Sordariomycetes</taxon>
        <taxon>Xylariomycetidae</taxon>
        <taxon>Xylariales</taxon>
        <taxon>Xylariales incertae sedis</taxon>
        <taxon>Monosporascus</taxon>
    </lineage>
</organism>